<dbReference type="PANTHER" id="PTHR40254:SF1">
    <property type="entry name" value="BLR0577 PROTEIN"/>
    <property type="match status" value="1"/>
</dbReference>
<sequence length="622" mass="70238">MQITIIGAGPRGLLVLERLLTWHSPHSTESLEITLMDDFPVGGHVWRTDQNPLLLMNTVAQEISLFADSSVEMRGQSVTGPDLCDWAQSQVGQRYIATHDLPNRETLQTFARHLGKNDYAPRALFGVYLQWFYEQQLNRQSDTVTIQFIQESVVEIRHVDTHDIIKTAHRSLLADQIIMALGHSENRPTTEQRSFADFAESHGLAYFPPMHPGDADFSKLTDGQTVIMRGLGLSFFDYITLLTLGRGGKYQQTDHELTYQPSGYEPQIIAGSRRGFPYYPKGVNQKKPGEEWQSHFLTAEALTARHISRPMDFTAFQHLVRLDVELVYYQLLIKQKYPKLSADQFKQDYLAAADPETVIDQAPFNPEDRWNWESIIQPLRDEPAGVNHQQFILERLNTLIVDAKLGNLTGPINGALDALRDFRSDIRFIVENHWLTNDAYINDFLTTFDQLNSFLVVGPPLVRIEQLCALMRAGIVTLADPNMTVTIADNHFQTQVGGQPVSAAALIESRLPRIDLMVSHNPLLASLISHHTATPELLATTTNPKAQTHAVLVDHETDRLIDAYGHSLSNFYFWGIPTEGEHWMTTTAPRPDVNDSNFITADRIASEILAPENQEKDLDELV</sequence>
<dbReference type="OrthoDB" id="6309046at2"/>
<dbReference type="PANTHER" id="PTHR40254">
    <property type="entry name" value="BLR0577 PROTEIN"/>
    <property type="match status" value="1"/>
</dbReference>
<dbReference type="SUPFAM" id="SSF51971">
    <property type="entry name" value="Nucleotide-binding domain"/>
    <property type="match status" value="1"/>
</dbReference>
<dbReference type="Proteomes" id="UP000245080">
    <property type="component" value="Unassembled WGS sequence"/>
</dbReference>
<dbReference type="InterPro" id="IPR038732">
    <property type="entry name" value="HpyO/CreE_NAD-binding"/>
</dbReference>
<organism evidence="2 3">
    <name type="scientific">Levilactobacillus bambusae</name>
    <dbReference type="NCBI Taxonomy" id="2024736"/>
    <lineage>
        <taxon>Bacteria</taxon>
        <taxon>Bacillati</taxon>
        <taxon>Bacillota</taxon>
        <taxon>Bacilli</taxon>
        <taxon>Lactobacillales</taxon>
        <taxon>Lactobacillaceae</taxon>
        <taxon>Levilactobacillus</taxon>
    </lineage>
</organism>
<gene>
    <name evidence="2" type="ORF">DCM90_07125</name>
</gene>
<comment type="caution">
    <text evidence="2">The sequence shown here is derived from an EMBL/GenBank/DDBJ whole genome shotgun (WGS) entry which is preliminary data.</text>
</comment>
<dbReference type="Pfam" id="PF13454">
    <property type="entry name" value="NAD_binding_9"/>
    <property type="match status" value="1"/>
</dbReference>
<accession>A0A2V1N0C8</accession>
<evidence type="ECO:0000313" key="2">
    <source>
        <dbReference type="EMBL" id="PWF99825.1"/>
    </source>
</evidence>
<dbReference type="RefSeq" id="WP_109250679.1">
    <property type="nucleotide sequence ID" value="NZ_QCXQ01000003.1"/>
</dbReference>
<proteinExistence type="predicted"/>
<protein>
    <recommendedName>
        <fullName evidence="1">FAD-dependent urate hydroxylase HpyO/Asp monooxygenase CreE-like FAD/NAD(P)-binding domain-containing protein</fullName>
    </recommendedName>
</protein>
<dbReference type="InterPro" id="IPR052189">
    <property type="entry name" value="L-asp_N-monooxygenase_NS-form"/>
</dbReference>
<dbReference type="EMBL" id="QCXQ01000003">
    <property type="protein sequence ID" value="PWF99825.1"/>
    <property type="molecule type" value="Genomic_DNA"/>
</dbReference>
<keyword evidence="3" id="KW-1185">Reference proteome</keyword>
<dbReference type="AlphaFoldDB" id="A0A2V1N0C8"/>
<name>A0A2V1N0C8_9LACO</name>
<evidence type="ECO:0000313" key="3">
    <source>
        <dbReference type="Proteomes" id="UP000245080"/>
    </source>
</evidence>
<evidence type="ECO:0000259" key="1">
    <source>
        <dbReference type="Pfam" id="PF13454"/>
    </source>
</evidence>
<reference evidence="2 3" key="1">
    <citation type="journal article" date="2018" name="Int. J. Syst. Evol. Microbiol.">
        <title>Lactobacillus bambusae sp. nov., isolated from a traditional fermented Ma-bamboo shoots of Taiwan.</title>
        <authorList>
            <person name="Wang L.-T."/>
        </authorList>
    </citation>
    <scope>NUCLEOTIDE SEQUENCE [LARGE SCALE GENOMIC DNA]</scope>
    <source>
        <strain evidence="2 3">BS-W1</strain>
    </source>
</reference>
<feature type="domain" description="FAD-dependent urate hydroxylase HpyO/Asp monooxygenase CreE-like FAD/NAD(P)-binding" evidence="1">
    <location>
        <begin position="5"/>
        <end position="183"/>
    </location>
</feature>